<evidence type="ECO:0000313" key="2">
    <source>
        <dbReference type="Proteomes" id="UP001140087"/>
    </source>
</evidence>
<organism evidence="1 2">
    <name type="scientific">Coemansia helicoidea</name>
    <dbReference type="NCBI Taxonomy" id="1286919"/>
    <lineage>
        <taxon>Eukaryota</taxon>
        <taxon>Fungi</taxon>
        <taxon>Fungi incertae sedis</taxon>
        <taxon>Zoopagomycota</taxon>
        <taxon>Kickxellomycotina</taxon>
        <taxon>Kickxellomycetes</taxon>
        <taxon>Kickxellales</taxon>
        <taxon>Kickxellaceae</taxon>
        <taxon>Coemansia</taxon>
    </lineage>
</organism>
<reference evidence="1" key="1">
    <citation type="submission" date="2022-07" db="EMBL/GenBank/DDBJ databases">
        <title>Phylogenomic reconstructions and comparative analyses of Kickxellomycotina fungi.</title>
        <authorList>
            <person name="Reynolds N.K."/>
            <person name="Stajich J.E."/>
            <person name="Barry K."/>
            <person name="Grigoriev I.V."/>
            <person name="Crous P."/>
            <person name="Smith M.E."/>
        </authorList>
    </citation>
    <scope>NUCLEOTIDE SEQUENCE</scope>
    <source>
        <strain evidence="1">BCRC 34780</strain>
    </source>
</reference>
<gene>
    <name evidence="1" type="ORF">H4R21_005719</name>
</gene>
<dbReference type="Proteomes" id="UP001140087">
    <property type="component" value="Unassembled WGS sequence"/>
</dbReference>
<evidence type="ECO:0000313" key="1">
    <source>
        <dbReference type="EMBL" id="KAJ2793888.1"/>
    </source>
</evidence>
<keyword evidence="2" id="KW-1185">Reference proteome</keyword>
<dbReference type="EMBL" id="JANBUN010002707">
    <property type="protein sequence ID" value="KAJ2793888.1"/>
    <property type="molecule type" value="Genomic_DNA"/>
</dbReference>
<accession>A0ACC1KR91</accession>
<name>A0ACC1KR91_9FUNG</name>
<feature type="non-terminal residue" evidence="1">
    <location>
        <position position="164"/>
    </location>
</feature>
<sequence length="164" mass="16763">MPESLAGVTLLALGNGAPDLSSTFSAVRAGSAALAFGQIIGSASFIAGVVVAATTLAAPAYRVSRLSYLRELCFYAATVALAVGVVLLKKLTPLLAVCMVALYTAYVVTVVVTTYAEEPCGLARQEAEPGHVLACHPGESVEGLPAPMPVPGVDEAWDASDERA</sequence>
<comment type="caution">
    <text evidence="1">The sequence shown here is derived from an EMBL/GenBank/DDBJ whole genome shotgun (WGS) entry which is preliminary data.</text>
</comment>
<protein>
    <submittedName>
        <fullName evidence="1">Uncharacterized protein</fullName>
    </submittedName>
</protein>
<proteinExistence type="predicted"/>